<feature type="region of interest" description="Disordered" evidence="1">
    <location>
        <begin position="1"/>
        <end position="44"/>
    </location>
</feature>
<protein>
    <submittedName>
        <fullName evidence="2">Uncharacterized protein</fullName>
    </submittedName>
</protein>
<evidence type="ECO:0000256" key="1">
    <source>
        <dbReference type="SAM" id="MobiDB-lite"/>
    </source>
</evidence>
<feature type="compositionally biased region" description="Basic residues" evidence="1">
    <location>
        <begin position="1"/>
        <end position="26"/>
    </location>
</feature>
<evidence type="ECO:0000313" key="2">
    <source>
        <dbReference type="EMBL" id="KAF2657664.1"/>
    </source>
</evidence>
<dbReference type="Proteomes" id="UP000799324">
    <property type="component" value="Unassembled WGS sequence"/>
</dbReference>
<feature type="compositionally biased region" description="Low complexity" evidence="1">
    <location>
        <begin position="34"/>
        <end position="44"/>
    </location>
</feature>
<organism evidence="2 3">
    <name type="scientific">Lophiostoma macrostomum CBS 122681</name>
    <dbReference type="NCBI Taxonomy" id="1314788"/>
    <lineage>
        <taxon>Eukaryota</taxon>
        <taxon>Fungi</taxon>
        <taxon>Dikarya</taxon>
        <taxon>Ascomycota</taxon>
        <taxon>Pezizomycotina</taxon>
        <taxon>Dothideomycetes</taxon>
        <taxon>Pleosporomycetidae</taxon>
        <taxon>Pleosporales</taxon>
        <taxon>Lophiostomataceae</taxon>
        <taxon>Lophiostoma</taxon>
    </lineage>
</organism>
<name>A0A6A6TGB4_9PLEO</name>
<dbReference type="AlphaFoldDB" id="A0A6A6TGB4"/>
<gene>
    <name evidence="2" type="ORF">K491DRAFT_714315</name>
</gene>
<dbReference type="OrthoDB" id="4147798at2759"/>
<evidence type="ECO:0000313" key="3">
    <source>
        <dbReference type="Proteomes" id="UP000799324"/>
    </source>
</evidence>
<reference evidence="2" key="1">
    <citation type="journal article" date="2020" name="Stud. Mycol.">
        <title>101 Dothideomycetes genomes: a test case for predicting lifestyles and emergence of pathogens.</title>
        <authorList>
            <person name="Haridas S."/>
            <person name="Albert R."/>
            <person name="Binder M."/>
            <person name="Bloem J."/>
            <person name="Labutti K."/>
            <person name="Salamov A."/>
            <person name="Andreopoulos B."/>
            <person name="Baker S."/>
            <person name="Barry K."/>
            <person name="Bills G."/>
            <person name="Bluhm B."/>
            <person name="Cannon C."/>
            <person name="Castanera R."/>
            <person name="Culley D."/>
            <person name="Daum C."/>
            <person name="Ezra D."/>
            <person name="Gonzalez J."/>
            <person name="Henrissat B."/>
            <person name="Kuo A."/>
            <person name="Liang C."/>
            <person name="Lipzen A."/>
            <person name="Lutzoni F."/>
            <person name="Magnuson J."/>
            <person name="Mondo S."/>
            <person name="Nolan M."/>
            <person name="Ohm R."/>
            <person name="Pangilinan J."/>
            <person name="Park H.-J."/>
            <person name="Ramirez L."/>
            <person name="Alfaro M."/>
            <person name="Sun H."/>
            <person name="Tritt A."/>
            <person name="Yoshinaga Y."/>
            <person name="Zwiers L.-H."/>
            <person name="Turgeon B."/>
            <person name="Goodwin S."/>
            <person name="Spatafora J."/>
            <person name="Crous P."/>
            <person name="Grigoriev I."/>
        </authorList>
    </citation>
    <scope>NUCLEOTIDE SEQUENCE</scope>
    <source>
        <strain evidence="2">CBS 122681</strain>
    </source>
</reference>
<keyword evidence="3" id="KW-1185">Reference proteome</keyword>
<proteinExistence type="predicted"/>
<accession>A0A6A6TGB4</accession>
<dbReference type="EMBL" id="MU004323">
    <property type="protein sequence ID" value="KAF2657664.1"/>
    <property type="molecule type" value="Genomic_DNA"/>
</dbReference>
<sequence>MSKRHNRKRTRSRPRHRDAGKAHSNHTRTLSKDTNTSYSSNNSSFRQSYIPVAQRSADHWNQTYNAWQKRLQYEQQQALEAQRVRFFGGEVGDEVSLLEPMLRVVTDLFDGDIDYEDP</sequence>